<evidence type="ECO:0000313" key="2">
    <source>
        <dbReference type="EMBL" id="CAD7266820.1"/>
    </source>
</evidence>
<accession>A0A7R9B787</accession>
<dbReference type="AlphaFoldDB" id="A0A7R9B787"/>
<protein>
    <submittedName>
        <fullName evidence="2">Uncharacterized protein</fullName>
    </submittedName>
</protein>
<sequence length="119" mass="13929">MLPGGCHTRINGRGTSPRQRGKASCPVRARELPQGESGFHVPNIAKMLIKEEKPKVKEKSEELPLKPIESINTETWTVNVRETREVEAMRMKFVRSMLAVMRRNKFRNEEDLEYREYMR</sequence>
<dbReference type="EMBL" id="OC007732">
    <property type="protein sequence ID" value="CAD7266820.1"/>
    <property type="molecule type" value="Genomic_DNA"/>
</dbReference>
<reference evidence="2" key="1">
    <citation type="submission" date="2020-11" db="EMBL/GenBank/DDBJ databases">
        <authorList>
            <person name="Tran Van P."/>
        </authorList>
    </citation>
    <scope>NUCLEOTIDE SEQUENCE</scope>
</reference>
<name>A0A7R9B787_TIMSH</name>
<gene>
    <name evidence="2" type="ORF">TSIB3V08_LOCUS10834</name>
</gene>
<proteinExistence type="predicted"/>
<organism evidence="2">
    <name type="scientific">Timema shepardi</name>
    <name type="common">Walking stick</name>
    <dbReference type="NCBI Taxonomy" id="629360"/>
    <lineage>
        <taxon>Eukaryota</taxon>
        <taxon>Metazoa</taxon>
        <taxon>Ecdysozoa</taxon>
        <taxon>Arthropoda</taxon>
        <taxon>Hexapoda</taxon>
        <taxon>Insecta</taxon>
        <taxon>Pterygota</taxon>
        <taxon>Neoptera</taxon>
        <taxon>Polyneoptera</taxon>
        <taxon>Phasmatodea</taxon>
        <taxon>Timematodea</taxon>
        <taxon>Timematoidea</taxon>
        <taxon>Timematidae</taxon>
        <taxon>Timema</taxon>
    </lineage>
</organism>
<evidence type="ECO:0000256" key="1">
    <source>
        <dbReference type="SAM" id="MobiDB-lite"/>
    </source>
</evidence>
<feature type="region of interest" description="Disordered" evidence="1">
    <location>
        <begin position="1"/>
        <end position="38"/>
    </location>
</feature>